<organism evidence="2 3">
    <name type="scientific">Neonectria magnoliae</name>
    <dbReference type="NCBI Taxonomy" id="2732573"/>
    <lineage>
        <taxon>Eukaryota</taxon>
        <taxon>Fungi</taxon>
        <taxon>Dikarya</taxon>
        <taxon>Ascomycota</taxon>
        <taxon>Pezizomycotina</taxon>
        <taxon>Sordariomycetes</taxon>
        <taxon>Hypocreomycetidae</taxon>
        <taxon>Hypocreales</taxon>
        <taxon>Nectriaceae</taxon>
        <taxon>Neonectria</taxon>
    </lineage>
</organism>
<proteinExistence type="predicted"/>
<evidence type="ECO:0000313" key="3">
    <source>
        <dbReference type="Proteomes" id="UP001498421"/>
    </source>
</evidence>
<keyword evidence="1" id="KW-0472">Membrane</keyword>
<sequence>MTIDEFLEALSNIKAFPNQDFINRLYNKARLAQSVSIFQHGLDPQPSYGDDPDGPEIDGVDVSDRLALLAEHAAVKGLARFDPGTDKHNLRSCANTANAEVVADALFSQTSTMLFSEHINWSLRDGGSPDLNALHQDPSFVGDLEDRIKSPHFVAGAIRRDLANHDHTYTTCLLFVYDYVHLGPGFTPHLDGDFKSAPSGQLVSNWAQPLLEGLDNETQAVVSITLAKATSLVHAITNEAGQISQVDNVARIQAMTAIGLLSEDVVGPLGDSLQRLQDEDAGTWQSIASQNKTLWDNTETIWADAVSSVATEYTQNTEETSNGGEQFGEGILLALSFGTVYHQKWHETTVTGQQVADWINQDTRDYTTNGSPPKSCFVAGTQVATESGSIPIESITEGTVVLTHAGPNTYGVVSDEDVVVPLQTTLLCGINGDKPFFTAGHVFYTASGLKAVDPNAAKLDNPWLEVGRLGPGHILYRLSPDGSGYDQIEVKTINREKVQGGQVYGIHLREGCRSYHADGYLVAVNYPEITMKSIAKMLLTFPKHQRTAFLYHVNELKPLFAKFGTDTISEVLDQELRGHVRRPASSTTAQRTRKRRVLTSNLRKARRTYVLHEIKTRNVSNYILPVLSIHEGTVSLNGEAQHRAIVDKNDRTIRWTREVPEHGYEHGFVDVLNHGLAGNGVILLSDSPDLKKVPKSEKRPKLINFQVAKPHVNVDAPSKTLDHGKMNAVLKSVKASPAPIAADGLNTASVSPAPPVQIPGLVLAAAGPEQVDPDYVDGEDYWDLTLDQDVWPDKEVRTRPNTPVSLGRVAFATYHSGGHAGLPVPILTMPLLDQLCAEINTKHLANQTQLSSLYSSVVEITSDGTQMGTIFLDSAALLYQLADKPDGSDDLSSNLNVSFKNSLGSDVVLPILFRTLGIQLSFNFDSAKGAALEYDASNRGADGVRHYVQDTDSLSWATSSVAVNTRLNISRSLAAARPSPVGIAAMASDSPAPVTMLLTAEATLSTALLEGLTGYNSLSVHNTSQTLLHNMMLFHMNEDDRTTFLQTVPPANLPIDLGANLQQELKDWIHGTYAPAYVSFMISQTKSANATWRYPLTDADKDKIWYWWSGSGDKCLAKASEYNKLNALTSVFAMRQLYSTTLQPYLDDGPNGGAKWAQLLLTDLTKSDHAKAGYLRAPIGGGESVLNKYCNILNALDSEGTYADTFFNQIVAYAISKNLQNPCFPLDQDTAEKQKEWLNDAMKQLILQVLNNDPSLPGTVRDELRKDLDDLATAENLDATQDAETRATETVAKAAELTSNVVMYMSYISQGFKALARCNGFKAAAAVVNRAIKKFPGTGGGFPFLKGTMVLVVAAGYIFASINAFTKWDRLSGPQRATAIISTVAMAVDIASKSFELFKDIKKWKQGQAEDLSPAEASQAEALDEQLNEKINSPEGAEELNSINEEVSDDHFTLRDTFMETINAEEQPSHSAEIIDHGVDDLGPGEKIVTPDETPLDPPEEMPPSGRAPWKQFTTGERLLKCVNIGIGIAFTIAMSLDLKNNWDKYTDTGKALNVLQIAIQGLTVLVDAAVLAGDALVSAGLMAADCTMMVALPVVGAVLAVLGIIVMVLLSFLDISKPTVPPDTPIETFLKDTAHPLIDALTTPPTVSLTYSVPANVTANADPAQVPITATNSTGADVTLTRSTLTLEVGSDDAALFSGPATPWTVVSAYDPGNPSTLSVDGTVGVAGGSPETVATGNITQQDRGGGLSFYDLAVLGPSITGTSGQLTVKAGESVEIAWLGAINTAGSTTLQIVETLQSGDKCRFLGNIVRS</sequence>
<accession>A0ABR1IH51</accession>
<evidence type="ECO:0000313" key="2">
    <source>
        <dbReference type="EMBL" id="KAK7432183.1"/>
    </source>
</evidence>
<keyword evidence="3" id="KW-1185">Reference proteome</keyword>
<dbReference type="EMBL" id="JAZAVK010000006">
    <property type="protein sequence ID" value="KAK7432183.1"/>
    <property type="molecule type" value="Genomic_DNA"/>
</dbReference>
<dbReference type="Proteomes" id="UP001498421">
    <property type="component" value="Unassembled WGS sequence"/>
</dbReference>
<dbReference type="InterPro" id="IPR036844">
    <property type="entry name" value="Hint_dom_sf"/>
</dbReference>
<feature type="transmembrane region" description="Helical" evidence="1">
    <location>
        <begin position="1344"/>
        <end position="1366"/>
    </location>
</feature>
<reference evidence="2 3" key="1">
    <citation type="journal article" date="2025" name="Microbiol. Resour. Announc.">
        <title>Draft genome sequences for Neonectria magnoliae and Neonectria punicea, canker pathogens of Liriodendron tulipifera and Acer saccharum in West Virginia.</title>
        <authorList>
            <person name="Petronek H.M."/>
            <person name="Kasson M.T."/>
            <person name="Metheny A.M."/>
            <person name="Stauder C.M."/>
            <person name="Lovett B."/>
            <person name="Lynch S.C."/>
            <person name="Garnas J.R."/>
            <person name="Kasson L.R."/>
            <person name="Stajich J.E."/>
        </authorList>
    </citation>
    <scope>NUCLEOTIDE SEQUENCE [LARGE SCALE GENOMIC DNA]</scope>
    <source>
        <strain evidence="2 3">NRRL 64651</strain>
    </source>
</reference>
<feature type="transmembrane region" description="Helical" evidence="1">
    <location>
        <begin position="1557"/>
        <end position="1578"/>
    </location>
</feature>
<comment type="caution">
    <text evidence="2">The sequence shown here is derived from an EMBL/GenBank/DDBJ whole genome shotgun (WGS) entry which is preliminary data.</text>
</comment>
<dbReference type="Gene3D" id="2.170.16.10">
    <property type="entry name" value="Hedgehog/Intein (Hint) domain"/>
    <property type="match status" value="1"/>
</dbReference>
<dbReference type="SUPFAM" id="SSF51294">
    <property type="entry name" value="Hedgehog/intein (Hint) domain"/>
    <property type="match status" value="1"/>
</dbReference>
<protein>
    <submittedName>
        <fullName evidence="2">Uncharacterized protein</fullName>
    </submittedName>
</protein>
<feature type="transmembrane region" description="Helical" evidence="1">
    <location>
        <begin position="1590"/>
        <end position="1614"/>
    </location>
</feature>
<keyword evidence="1" id="KW-0812">Transmembrane</keyword>
<name>A0ABR1IH51_9HYPO</name>
<keyword evidence="1" id="KW-1133">Transmembrane helix</keyword>
<evidence type="ECO:0000256" key="1">
    <source>
        <dbReference type="SAM" id="Phobius"/>
    </source>
</evidence>
<gene>
    <name evidence="2" type="ORF">QQZ08_001128</name>
</gene>
<feature type="transmembrane region" description="Helical" evidence="1">
    <location>
        <begin position="1519"/>
        <end position="1537"/>
    </location>
</feature>